<dbReference type="Proteomes" id="UP001295684">
    <property type="component" value="Unassembled WGS sequence"/>
</dbReference>
<organism evidence="1 2">
    <name type="scientific">Euplotes crassus</name>
    <dbReference type="NCBI Taxonomy" id="5936"/>
    <lineage>
        <taxon>Eukaryota</taxon>
        <taxon>Sar</taxon>
        <taxon>Alveolata</taxon>
        <taxon>Ciliophora</taxon>
        <taxon>Intramacronucleata</taxon>
        <taxon>Spirotrichea</taxon>
        <taxon>Hypotrichia</taxon>
        <taxon>Euplotida</taxon>
        <taxon>Euplotidae</taxon>
        <taxon>Moneuplotes</taxon>
    </lineage>
</organism>
<sequence length="249" mass="28440">MQQWKDIGWQGDLLGTYSKVEAGTWRKEIDFSSSSNQKIIRRQMRSSSEISDILFSIKIFADKEKKKKNLIKYLQNFENLQLYSVQIIHTVGSIMPVNYILPSVIKLLPKIALRFSLTRFQIKNKHIIQLLYNFNTALNLDFNFCILELTPKSPKIQAKTNLDTIRLLGCSDTVKPLTLSSPCLSFFLSLLCNSKISCSLSHLHIILCSALPLNTRKANKLLTKYQLQSVQVMIRSYVTGQELTFGADS</sequence>
<keyword evidence="2" id="KW-1185">Reference proteome</keyword>
<proteinExistence type="predicted"/>
<comment type="caution">
    <text evidence="1">The sequence shown here is derived from an EMBL/GenBank/DDBJ whole genome shotgun (WGS) entry which is preliminary data.</text>
</comment>
<evidence type="ECO:0000313" key="1">
    <source>
        <dbReference type="EMBL" id="CAI2368431.1"/>
    </source>
</evidence>
<dbReference type="EMBL" id="CAMPGE010009564">
    <property type="protein sequence ID" value="CAI2368431.1"/>
    <property type="molecule type" value="Genomic_DNA"/>
</dbReference>
<name>A0AAD1UID6_EUPCR</name>
<gene>
    <name evidence="1" type="ORF">ECRASSUSDP1_LOCUS9723</name>
</gene>
<protein>
    <submittedName>
        <fullName evidence="1">Uncharacterized protein</fullName>
    </submittedName>
</protein>
<dbReference type="AlphaFoldDB" id="A0AAD1UID6"/>
<reference evidence="1" key="1">
    <citation type="submission" date="2023-07" db="EMBL/GenBank/DDBJ databases">
        <authorList>
            <consortium name="AG Swart"/>
            <person name="Singh M."/>
            <person name="Singh A."/>
            <person name="Seah K."/>
            <person name="Emmerich C."/>
        </authorList>
    </citation>
    <scope>NUCLEOTIDE SEQUENCE</scope>
    <source>
        <strain evidence="1">DP1</strain>
    </source>
</reference>
<accession>A0AAD1UID6</accession>
<evidence type="ECO:0000313" key="2">
    <source>
        <dbReference type="Proteomes" id="UP001295684"/>
    </source>
</evidence>